<sequence length="82" mass="9645">MPGETRWNSFYSMCDSILKTQKALQILAVKYEPPLLENRHKPGSNLTLPREIFEIIMSDIFWDQLVHIVKILEPYCKLLNIL</sequence>
<evidence type="ECO:0000313" key="1">
    <source>
        <dbReference type="EMBL" id="CAG8580644.1"/>
    </source>
</evidence>
<evidence type="ECO:0000313" key="2">
    <source>
        <dbReference type="Proteomes" id="UP000789342"/>
    </source>
</evidence>
<keyword evidence="2" id="KW-1185">Reference proteome</keyword>
<name>A0A9N9BTM1_9GLOM</name>
<reference evidence="1" key="1">
    <citation type="submission" date="2021-06" db="EMBL/GenBank/DDBJ databases">
        <authorList>
            <person name="Kallberg Y."/>
            <person name="Tangrot J."/>
            <person name="Rosling A."/>
        </authorList>
    </citation>
    <scope>NUCLEOTIDE SEQUENCE</scope>
    <source>
        <strain evidence="1">CL551</strain>
    </source>
</reference>
<proteinExistence type="predicted"/>
<protein>
    <submittedName>
        <fullName evidence="1">1855_t:CDS:1</fullName>
    </submittedName>
</protein>
<comment type="caution">
    <text evidence="1">The sequence shown here is derived from an EMBL/GenBank/DDBJ whole genome shotgun (WGS) entry which is preliminary data.</text>
</comment>
<gene>
    <name evidence="1" type="ORF">AMORRO_LOCUS6894</name>
</gene>
<dbReference type="Proteomes" id="UP000789342">
    <property type="component" value="Unassembled WGS sequence"/>
</dbReference>
<dbReference type="AlphaFoldDB" id="A0A9N9BTM1"/>
<organism evidence="1 2">
    <name type="scientific">Acaulospora morrowiae</name>
    <dbReference type="NCBI Taxonomy" id="94023"/>
    <lineage>
        <taxon>Eukaryota</taxon>
        <taxon>Fungi</taxon>
        <taxon>Fungi incertae sedis</taxon>
        <taxon>Mucoromycota</taxon>
        <taxon>Glomeromycotina</taxon>
        <taxon>Glomeromycetes</taxon>
        <taxon>Diversisporales</taxon>
        <taxon>Acaulosporaceae</taxon>
        <taxon>Acaulospora</taxon>
    </lineage>
</organism>
<dbReference type="EMBL" id="CAJVPV010004871">
    <property type="protein sequence ID" value="CAG8580644.1"/>
    <property type="molecule type" value="Genomic_DNA"/>
</dbReference>
<accession>A0A9N9BTM1</accession>
<dbReference type="OrthoDB" id="2441359at2759"/>